<sequence>MEKMKAWAKKLKQQILVLYLAYKDDRVPWYAKIFTACVVAYALSPVDLIPDFIPVLGYLDDVILVPLGIMLALKMIPDEVIAECELKAEEMMKKDKPKNWVAGTVVILIWVAVLLWVILNFPFGMGFAGVV</sequence>
<feature type="domain" description="DUF1232" evidence="6">
    <location>
        <begin position="31"/>
        <end position="67"/>
    </location>
</feature>
<evidence type="ECO:0000256" key="5">
    <source>
        <dbReference type="SAM" id="Phobius"/>
    </source>
</evidence>
<organism evidence="7 8">
    <name type="scientific">[Bacillus] enclensis</name>
    <dbReference type="NCBI Taxonomy" id="1402860"/>
    <lineage>
        <taxon>Bacteria</taxon>
        <taxon>Bacillati</taxon>
        <taxon>Bacillota</taxon>
        <taxon>Bacilli</taxon>
        <taxon>Bacillales</taxon>
        <taxon>Bacillaceae</taxon>
        <taxon>Rossellomorea</taxon>
    </lineage>
</organism>
<evidence type="ECO:0000256" key="1">
    <source>
        <dbReference type="ARBA" id="ARBA00004127"/>
    </source>
</evidence>
<protein>
    <submittedName>
        <fullName evidence="7">Uncharacterized membrane protein YkvA, DUF1232 family</fullName>
    </submittedName>
</protein>
<gene>
    <name evidence="7" type="ORF">GA0061094_2679</name>
</gene>
<comment type="subcellular location">
    <subcellularLocation>
        <location evidence="1">Endomembrane system</location>
        <topology evidence="1">Multi-pass membrane protein</topology>
    </subcellularLocation>
</comment>
<evidence type="ECO:0000313" key="7">
    <source>
        <dbReference type="EMBL" id="SCC14611.1"/>
    </source>
</evidence>
<evidence type="ECO:0000256" key="2">
    <source>
        <dbReference type="ARBA" id="ARBA00022692"/>
    </source>
</evidence>
<proteinExistence type="predicted"/>
<dbReference type="Pfam" id="PF06803">
    <property type="entry name" value="DUF1232"/>
    <property type="match status" value="1"/>
</dbReference>
<name>A0A1C4C690_9BACI</name>
<feature type="transmembrane region" description="Helical" evidence="5">
    <location>
        <begin position="100"/>
        <end position="119"/>
    </location>
</feature>
<evidence type="ECO:0000313" key="8">
    <source>
        <dbReference type="Proteomes" id="UP000181997"/>
    </source>
</evidence>
<evidence type="ECO:0000259" key="6">
    <source>
        <dbReference type="Pfam" id="PF06803"/>
    </source>
</evidence>
<dbReference type="InterPro" id="IPR010652">
    <property type="entry name" value="DUF1232"/>
</dbReference>
<dbReference type="AlphaFoldDB" id="A0A1C4C690"/>
<dbReference type="Proteomes" id="UP000181997">
    <property type="component" value="Unassembled WGS sequence"/>
</dbReference>
<keyword evidence="8" id="KW-1185">Reference proteome</keyword>
<dbReference type="EMBL" id="FMAU01000003">
    <property type="protein sequence ID" value="SCC14611.1"/>
    <property type="molecule type" value="Genomic_DNA"/>
</dbReference>
<keyword evidence="2 5" id="KW-0812">Transmembrane</keyword>
<accession>A0A1C4C690</accession>
<keyword evidence="3 5" id="KW-1133">Transmembrane helix</keyword>
<evidence type="ECO:0000256" key="4">
    <source>
        <dbReference type="ARBA" id="ARBA00023136"/>
    </source>
</evidence>
<keyword evidence="4 5" id="KW-0472">Membrane</keyword>
<evidence type="ECO:0000256" key="3">
    <source>
        <dbReference type="ARBA" id="ARBA00022989"/>
    </source>
</evidence>
<reference evidence="8" key="1">
    <citation type="submission" date="2016-08" db="EMBL/GenBank/DDBJ databases">
        <authorList>
            <person name="Varghese N."/>
            <person name="Submissions Spin"/>
        </authorList>
    </citation>
    <scope>NUCLEOTIDE SEQUENCE [LARGE SCALE GENOMIC DNA]</scope>
    <source>
        <strain evidence="8">SGD-1123</strain>
    </source>
</reference>
<dbReference type="GO" id="GO:0012505">
    <property type="term" value="C:endomembrane system"/>
    <property type="evidence" value="ECO:0007669"/>
    <property type="project" value="UniProtKB-SubCell"/>
</dbReference>